<dbReference type="InterPro" id="IPR032720">
    <property type="entry name" value="Cys_rich_CWC"/>
</dbReference>
<organism evidence="1 2">
    <name type="scientific">Rhodoferax aquaticus</name>
    <dbReference type="NCBI Taxonomy" id="2527691"/>
    <lineage>
        <taxon>Bacteria</taxon>
        <taxon>Pseudomonadati</taxon>
        <taxon>Pseudomonadota</taxon>
        <taxon>Betaproteobacteria</taxon>
        <taxon>Burkholderiales</taxon>
        <taxon>Comamonadaceae</taxon>
        <taxon>Rhodoferax</taxon>
    </lineage>
</organism>
<protein>
    <recommendedName>
        <fullName evidence="3">Cysteine-rich CWC family protein</fullName>
    </recommendedName>
</protein>
<evidence type="ECO:0000313" key="2">
    <source>
        <dbReference type="Proteomes" id="UP000317365"/>
    </source>
</evidence>
<accession>A0A515EKP7</accession>
<dbReference type="RefSeq" id="WP_142808897.1">
    <property type="nucleotide sequence ID" value="NZ_CP036282.1"/>
</dbReference>
<evidence type="ECO:0000313" key="1">
    <source>
        <dbReference type="EMBL" id="QDL53228.1"/>
    </source>
</evidence>
<gene>
    <name evidence="1" type="ORF">EXZ61_03020</name>
</gene>
<dbReference type="Proteomes" id="UP000317365">
    <property type="component" value="Chromosome"/>
</dbReference>
<proteinExistence type="predicted"/>
<sequence>MPATSPKSTNNASHCPLCGQANQCAMELERTTGQAQGPCWCTQATFPPELLAQVPVEQQGVACICARCAAVGARSEAA</sequence>
<evidence type="ECO:0008006" key="3">
    <source>
        <dbReference type="Google" id="ProtNLM"/>
    </source>
</evidence>
<dbReference type="KEGG" id="rhg:EXZ61_03020"/>
<reference evidence="2" key="1">
    <citation type="submission" date="2019-02" db="EMBL/GenBank/DDBJ databases">
        <title>Complete genome sequence of Rhodoferax sp. Gr-4.</title>
        <authorList>
            <person name="Jin L."/>
        </authorList>
    </citation>
    <scope>NUCLEOTIDE SEQUENCE [LARGE SCALE GENOMIC DNA]</scope>
    <source>
        <strain evidence="2">Gr-4</strain>
    </source>
</reference>
<dbReference type="EMBL" id="CP036282">
    <property type="protein sequence ID" value="QDL53228.1"/>
    <property type="molecule type" value="Genomic_DNA"/>
</dbReference>
<keyword evidence="2" id="KW-1185">Reference proteome</keyword>
<reference evidence="2" key="2">
    <citation type="journal article" date="2020" name="Int. J. Syst. Evol. Microbiol.">
        <title>Genomic insights into a novel species Rhodoferax aquaticus sp. nov., isolated from freshwater.</title>
        <authorList>
            <person name="Li T."/>
            <person name="Zhuo Y."/>
            <person name="Jin C.Z."/>
            <person name="Wu X."/>
            <person name="Ko S.R."/>
            <person name="Jin F.J."/>
            <person name="Ahn C.Y."/>
            <person name="Oh H.M."/>
            <person name="Lee H.G."/>
            <person name="Jin L."/>
        </authorList>
    </citation>
    <scope>NUCLEOTIDE SEQUENCE [LARGE SCALE GENOMIC DNA]</scope>
    <source>
        <strain evidence="2">Gr-4</strain>
    </source>
</reference>
<dbReference type="AlphaFoldDB" id="A0A515EKP7"/>
<name>A0A515EKP7_9BURK</name>
<dbReference type="Pfam" id="PF14375">
    <property type="entry name" value="Cys_rich_CWC"/>
    <property type="match status" value="1"/>
</dbReference>